<keyword evidence="9" id="KW-0809">Transit peptide</keyword>
<keyword evidence="13" id="KW-0496">Mitochondrion</keyword>
<feature type="transmembrane region" description="Helical" evidence="18">
    <location>
        <begin position="128"/>
        <end position="148"/>
    </location>
</feature>
<organism evidence="21">
    <name type="scientific">Callorhinchus milii</name>
    <name type="common">Ghost shark</name>
    <dbReference type="NCBI Taxonomy" id="7868"/>
    <lineage>
        <taxon>Eukaryota</taxon>
        <taxon>Metazoa</taxon>
        <taxon>Chordata</taxon>
        <taxon>Craniata</taxon>
        <taxon>Vertebrata</taxon>
        <taxon>Chondrichthyes</taxon>
        <taxon>Holocephali</taxon>
        <taxon>Chimaeriformes</taxon>
        <taxon>Callorhinchidae</taxon>
        <taxon>Callorhinchus</taxon>
    </lineage>
</organism>
<keyword evidence="8 21" id="KW-0067">ATP-binding</keyword>
<keyword evidence="7" id="KW-0999">Mitochondrion inner membrane</keyword>
<dbReference type="InterPro" id="IPR027417">
    <property type="entry name" value="P-loop_NTPase"/>
</dbReference>
<reference evidence="21" key="1">
    <citation type="journal article" date="2012" name="PLoS ONE">
        <title>Sequencing and Analysis of Full-Length cDNAs, 5'-ESTs and 3'-ESTs from a Cartilaginous Fish, the Elephant Shark (Callorhinchus milii).</title>
        <authorList>
            <person name="Tan Y.Y."/>
            <person name="Kodzius R."/>
            <person name="Tay B.H."/>
            <person name="Tay A."/>
            <person name="Brenner S."/>
            <person name="Venkatesh B."/>
        </authorList>
    </citation>
    <scope>NUCLEOTIDE SEQUENCE</scope>
    <source>
        <tissue evidence="21">Testis</tissue>
    </source>
</reference>
<name>K4G0R3_CALMI</name>
<keyword evidence="6" id="KW-0547">Nucleotide-binding</keyword>
<evidence type="ECO:0000256" key="5">
    <source>
        <dbReference type="ARBA" id="ARBA00022692"/>
    </source>
</evidence>
<dbReference type="PANTHER" id="PTHR43394:SF17">
    <property type="entry name" value="MITOCHONDRIAL POTASSIUM CHANNEL ATP-BINDING SUBUNIT"/>
    <property type="match status" value="1"/>
</dbReference>
<dbReference type="GO" id="GO:0006813">
    <property type="term" value="P:potassium ion transport"/>
    <property type="evidence" value="ECO:0007669"/>
    <property type="project" value="UniProtKB-KW"/>
</dbReference>
<dbReference type="Gene3D" id="1.20.1560.10">
    <property type="entry name" value="ABC transporter type 1, transmembrane domain"/>
    <property type="match status" value="1"/>
</dbReference>
<dbReference type="GO" id="GO:0016887">
    <property type="term" value="F:ATP hydrolysis activity"/>
    <property type="evidence" value="ECO:0007669"/>
    <property type="project" value="InterPro"/>
</dbReference>
<dbReference type="InterPro" id="IPR039421">
    <property type="entry name" value="Type_1_exporter"/>
</dbReference>
<dbReference type="Gene3D" id="3.40.50.300">
    <property type="entry name" value="P-loop containing nucleotide triphosphate hydrolases"/>
    <property type="match status" value="1"/>
</dbReference>
<feature type="transmembrane region" description="Helical" evidence="18">
    <location>
        <begin position="280"/>
        <end position="300"/>
    </location>
</feature>
<evidence type="ECO:0000256" key="7">
    <source>
        <dbReference type="ARBA" id="ARBA00022792"/>
    </source>
</evidence>
<dbReference type="InterPro" id="IPR036640">
    <property type="entry name" value="ABC1_TM_sf"/>
</dbReference>
<dbReference type="InterPro" id="IPR003593">
    <property type="entry name" value="AAA+_ATPase"/>
</dbReference>
<evidence type="ECO:0000256" key="2">
    <source>
        <dbReference type="ARBA" id="ARBA00007577"/>
    </source>
</evidence>
<evidence type="ECO:0000256" key="15">
    <source>
        <dbReference type="ARBA" id="ARBA00040439"/>
    </source>
</evidence>
<dbReference type="SMART" id="SM00382">
    <property type="entry name" value="AAA"/>
    <property type="match status" value="1"/>
</dbReference>
<dbReference type="FunFam" id="1.20.1560.10:FF:000016">
    <property type="entry name" value="ATP-binding cassette sub-family B member 8, mitochondrial"/>
    <property type="match status" value="1"/>
</dbReference>
<evidence type="ECO:0000256" key="4">
    <source>
        <dbReference type="ARBA" id="ARBA00022538"/>
    </source>
</evidence>
<protein>
    <recommendedName>
        <fullName evidence="15">Mitochondrial potassium channel ATP-binding subunit</fullName>
    </recommendedName>
    <alternativeName>
        <fullName evidence="17">ATP-binding cassette sub-family B member 8, mitochondrial</fullName>
    </alternativeName>
    <alternativeName>
        <fullName evidence="16">Mitochondrial sulfonylurea-receptor</fullName>
    </alternativeName>
</protein>
<keyword evidence="10" id="KW-0630">Potassium</keyword>
<comment type="subcellular location">
    <subcellularLocation>
        <location evidence="1">Mitochondrion inner membrane</location>
        <topology evidence="1">Multi-pass membrane protein</topology>
    </subcellularLocation>
</comment>
<evidence type="ECO:0000256" key="11">
    <source>
        <dbReference type="ARBA" id="ARBA00022989"/>
    </source>
</evidence>
<dbReference type="InterPro" id="IPR011527">
    <property type="entry name" value="ABC1_TM_dom"/>
</dbReference>
<dbReference type="GO" id="GO:0090374">
    <property type="term" value="P:oligopeptide export from mitochondrion"/>
    <property type="evidence" value="ECO:0007669"/>
    <property type="project" value="TreeGrafter"/>
</dbReference>
<evidence type="ECO:0000259" key="19">
    <source>
        <dbReference type="PROSITE" id="PS50893"/>
    </source>
</evidence>
<dbReference type="Pfam" id="PF00664">
    <property type="entry name" value="ABC_membrane"/>
    <property type="match status" value="1"/>
</dbReference>
<comment type="similarity">
    <text evidence="2">Belongs to the ABC transporter superfamily. ABCB family. Multidrug resistance exporter (TC 3.A.1.201) subfamily.</text>
</comment>
<evidence type="ECO:0000256" key="18">
    <source>
        <dbReference type="SAM" id="Phobius"/>
    </source>
</evidence>
<keyword evidence="4" id="KW-0633">Potassium transport</keyword>
<evidence type="ECO:0000256" key="9">
    <source>
        <dbReference type="ARBA" id="ARBA00022946"/>
    </source>
</evidence>
<evidence type="ECO:0000256" key="16">
    <source>
        <dbReference type="ARBA" id="ARBA00041416"/>
    </source>
</evidence>
<dbReference type="GO" id="GO:0005743">
    <property type="term" value="C:mitochondrial inner membrane"/>
    <property type="evidence" value="ECO:0007669"/>
    <property type="project" value="UniProtKB-SubCell"/>
</dbReference>
<dbReference type="GO" id="GO:0005524">
    <property type="term" value="F:ATP binding"/>
    <property type="evidence" value="ECO:0007669"/>
    <property type="project" value="UniProtKB-KW"/>
</dbReference>
<dbReference type="FunFam" id="3.40.50.300:FF:000403">
    <property type="entry name" value="ATP-binding cassette sub-family B member 8, mitochondrial"/>
    <property type="match status" value="1"/>
</dbReference>
<evidence type="ECO:0000313" key="21">
    <source>
        <dbReference type="EMBL" id="AFK11621.1"/>
    </source>
</evidence>
<evidence type="ECO:0000256" key="17">
    <source>
        <dbReference type="ARBA" id="ARBA00042968"/>
    </source>
</evidence>
<proteinExistence type="evidence at transcript level"/>
<keyword evidence="3" id="KW-0813">Transport</keyword>
<feature type="transmembrane region" description="Helical" evidence="18">
    <location>
        <begin position="183"/>
        <end position="203"/>
    </location>
</feature>
<evidence type="ECO:0000256" key="1">
    <source>
        <dbReference type="ARBA" id="ARBA00004448"/>
    </source>
</evidence>
<evidence type="ECO:0000256" key="10">
    <source>
        <dbReference type="ARBA" id="ARBA00022958"/>
    </source>
</evidence>
<dbReference type="Pfam" id="PF00005">
    <property type="entry name" value="ABC_tran"/>
    <property type="match status" value="1"/>
</dbReference>
<feature type="domain" description="ABC transmembrane type-1" evidence="20">
    <location>
        <begin position="132"/>
        <end position="421"/>
    </location>
</feature>
<keyword evidence="14 18" id="KW-0472">Membrane</keyword>
<dbReference type="CDD" id="cd03249">
    <property type="entry name" value="ABC_MTABC3_MDL1_MDL2"/>
    <property type="match status" value="1"/>
</dbReference>
<dbReference type="SUPFAM" id="SSF52540">
    <property type="entry name" value="P-loop containing nucleoside triphosphate hydrolases"/>
    <property type="match status" value="1"/>
</dbReference>
<sequence length="705" mass="77227">MFRLCCGVGAGSRRFSAIRALTPRWAYRPSRTSSPSVNIPNLTFIFRAWQQTRTSVRQQARCWLPCPALAWRTVAYVAAPGLMALGLRLRTVACDSDGSNNRQHPKHVLENQLEFNWKKFWQFLQPQISVLIWAIIFALGAAVLNTQIPILLGQLVNIISHCISQHTPHTYVQDIKVPAIKLLLLYGLQGILTSGYIVLLSRVGENVAATMRKELFVALLRQDVAFFDASKTGQLVSRLTTDIQDFKSSFKLVIAQGLRSATQTLGCLVSLYFVSPKLTGLLVVVMPVLVGTGALLGSSLRKLSRTAQEQVAKATGVADEALGNVRTVKAFAMEDKEILTFSIEVDKCSHVNQVLGLGIGVFQGLSNLALNCIVLGTIYAGGSLIMREEMCAGDLMSFLVASQTIQRSLGSISILFGQVVRGLSAGARVLELMMVQPTIPLRGGLEIDAHSLVGHVQFHHVQFSYPTRPGHSVLHDFNLTLHPFQTVAIVGQSGAGKSTIAALLERFYDPEVGVIKLDGYDIRTLDPSWLRSHVIGFINQEPVLFGTNIMENIRFASPEATDEEVYEAARQANADGFIRSFPDGYNTIVGERGASLLGGQKQRVAIARALIKNPRLLILDEATSALDTESERVVQEALDHAKKGRTVLVIAHRLSTIRAADVICVLDNGQIKEAGTHVELMQRGGLYAELIRRQSNPQPLNPDTK</sequence>
<feature type="domain" description="ABC transporter" evidence="19">
    <location>
        <begin position="456"/>
        <end position="693"/>
    </location>
</feature>
<evidence type="ECO:0000259" key="20">
    <source>
        <dbReference type="PROSITE" id="PS50929"/>
    </source>
</evidence>
<dbReference type="EMBL" id="JX053393">
    <property type="protein sequence ID" value="AFK11621.1"/>
    <property type="molecule type" value="mRNA"/>
</dbReference>
<evidence type="ECO:0000256" key="13">
    <source>
        <dbReference type="ARBA" id="ARBA00023128"/>
    </source>
</evidence>
<evidence type="ECO:0000256" key="14">
    <source>
        <dbReference type="ARBA" id="ARBA00023136"/>
    </source>
</evidence>
<dbReference type="PROSITE" id="PS50893">
    <property type="entry name" value="ABC_TRANSPORTER_2"/>
    <property type="match status" value="1"/>
</dbReference>
<dbReference type="CDD" id="cd18574">
    <property type="entry name" value="ABC_6TM_ABCB8_like"/>
    <property type="match status" value="1"/>
</dbReference>
<keyword evidence="11 18" id="KW-1133">Transmembrane helix</keyword>
<keyword evidence="5 18" id="KW-0812">Transmembrane</keyword>
<dbReference type="PANTHER" id="PTHR43394">
    <property type="entry name" value="ATP-DEPENDENT PERMEASE MDL1, MITOCHONDRIAL"/>
    <property type="match status" value="1"/>
</dbReference>
<evidence type="ECO:0000256" key="8">
    <source>
        <dbReference type="ARBA" id="ARBA00022840"/>
    </source>
</evidence>
<dbReference type="GO" id="GO:0015421">
    <property type="term" value="F:ABC-type oligopeptide transporter activity"/>
    <property type="evidence" value="ECO:0007669"/>
    <property type="project" value="TreeGrafter"/>
</dbReference>
<evidence type="ECO:0000256" key="6">
    <source>
        <dbReference type="ARBA" id="ARBA00022741"/>
    </source>
</evidence>
<evidence type="ECO:0000256" key="12">
    <source>
        <dbReference type="ARBA" id="ARBA00023065"/>
    </source>
</evidence>
<dbReference type="SUPFAM" id="SSF90123">
    <property type="entry name" value="ABC transporter transmembrane region"/>
    <property type="match status" value="1"/>
</dbReference>
<keyword evidence="12" id="KW-0406">Ion transport</keyword>
<evidence type="ECO:0000256" key="3">
    <source>
        <dbReference type="ARBA" id="ARBA00022448"/>
    </source>
</evidence>
<accession>K4G0R3</accession>
<dbReference type="InterPro" id="IPR003439">
    <property type="entry name" value="ABC_transporter-like_ATP-bd"/>
</dbReference>
<dbReference type="AlphaFoldDB" id="K4G0R3"/>
<dbReference type="PROSITE" id="PS50929">
    <property type="entry name" value="ABC_TM1F"/>
    <property type="match status" value="1"/>
</dbReference>